<evidence type="ECO:0000313" key="2">
    <source>
        <dbReference type="EMBL" id="PTX64334.1"/>
    </source>
</evidence>
<dbReference type="PANTHER" id="PTHR35525">
    <property type="entry name" value="BLL6575 PROTEIN"/>
    <property type="match status" value="1"/>
</dbReference>
<dbReference type="InterPro" id="IPR021005">
    <property type="entry name" value="Znf_CGNR"/>
</dbReference>
<dbReference type="OrthoDB" id="123307at2"/>
<comment type="caution">
    <text evidence="2">The sequence shown here is derived from an EMBL/GenBank/DDBJ whole genome shotgun (WGS) entry which is preliminary data.</text>
</comment>
<keyword evidence="3" id="KW-1185">Reference proteome</keyword>
<dbReference type="SUPFAM" id="SSF160904">
    <property type="entry name" value="Jann2411-like"/>
    <property type="match status" value="1"/>
</dbReference>
<dbReference type="Proteomes" id="UP000244240">
    <property type="component" value="Unassembled WGS sequence"/>
</dbReference>
<dbReference type="RefSeq" id="WP_146172098.1">
    <property type="nucleotide sequence ID" value="NZ_QBKR01000003.1"/>
</dbReference>
<reference evidence="2 3" key="1">
    <citation type="submission" date="2018-04" db="EMBL/GenBank/DDBJ databases">
        <title>Genomic Encyclopedia of Archaeal and Bacterial Type Strains, Phase II (KMG-II): from individual species to whole genera.</title>
        <authorList>
            <person name="Goeker M."/>
        </authorList>
    </citation>
    <scope>NUCLEOTIDE SEQUENCE [LARGE SCALE GENOMIC DNA]</scope>
    <source>
        <strain evidence="2 3">DSM 45787</strain>
    </source>
</reference>
<accession>A0A2T6C7N6</accession>
<proteinExistence type="predicted"/>
<gene>
    <name evidence="2" type="ORF">C8P63_103119</name>
</gene>
<dbReference type="PANTHER" id="PTHR35525:SF3">
    <property type="entry name" value="BLL6575 PROTEIN"/>
    <property type="match status" value="1"/>
</dbReference>
<evidence type="ECO:0000259" key="1">
    <source>
        <dbReference type="Pfam" id="PF11706"/>
    </source>
</evidence>
<dbReference type="InterPro" id="IPR023286">
    <property type="entry name" value="ABATE_dom_sf"/>
</dbReference>
<evidence type="ECO:0000313" key="3">
    <source>
        <dbReference type="Proteomes" id="UP000244240"/>
    </source>
</evidence>
<sequence>MNFLFIDFLNSEWRDGVHPDFLEDRLEKPGWLDQVLADWGIRTPGEPFPEKALKRFRAWLRLLTMDLTRGIPPDEEALSHLNACLAHRPVRRQLRQEGDSFEWKLTPVEMDWDGVKAEIAASFAELLVRHDPGRVRICGNDACLWFFYDESRNRSRRWCDHRTCGNRMNVRRHRARQSGKPSTPEGR</sequence>
<name>A0A2T6C7N6_9BACL</name>
<protein>
    <submittedName>
        <fullName evidence="2">Putative RNA-binding Zn ribbon-like protein</fullName>
    </submittedName>
</protein>
<dbReference type="Gene3D" id="1.10.3300.10">
    <property type="entry name" value="Jann2411-like domain"/>
    <property type="match status" value="1"/>
</dbReference>
<feature type="domain" description="Zinc finger CGNR" evidence="1">
    <location>
        <begin position="134"/>
        <end position="177"/>
    </location>
</feature>
<dbReference type="Pfam" id="PF11706">
    <property type="entry name" value="zf-CGNR"/>
    <property type="match status" value="1"/>
</dbReference>
<dbReference type="Pfam" id="PF07336">
    <property type="entry name" value="ABATE"/>
    <property type="match status" value="1"/>
</dbReference>
<dbReference type="EMBL" id="QBKR01000003">
    <property type="protein sequence ID" value="PTX64334.1"/>
    <property type="molecule type" value="Genomic_DNA"/>
</dbReference>
<organism evidence="2 3">
    <name type="scientific">Melghirimyces profundicolus</name>
    <dbReference type="NCBI Taxonomy" id="1242148"/>
    <lineage>
        <taxon>Bacteria</taxon>
        <taxon>Bacillati</taxon>
        <taxon>Bacillota</taxon>
        <taxon>Bacilli</taxon>
        <taxon>Bacillales</taxon>
        <taxon>Thermoactinomycetaceae</taxon>
        <taxon>Melghirimyces</taxon>
    </lineage>
</organism>
<dbReference type="AlphaFoldDB" id="A0A2T6C7N6"/>
<dbReference type="InterPro" id="IPR010852">
    <property type="entry name" value="ABATE"/>
</dbReference>